<dbReference type="AlphaFoldDB" id="A0A060WJG0"/>
<proteinExistence type="inferred from homology"/>
<reference evidence="12" key="1">
    <citation type="journal article" date="2014" name="Nat. Commun.">
        <title>The rainbow trout genome provides novel insights into evolution after whole-genome duplication in vertebrates.</title>
        <authorList>
            <person name="Berthelot C."/>
            <person name="Brunet F."/>
            <person name="Chalopin D."/>
            <person name="Juanchich A."/>
            <person name="Bernard M."/>
            <person name="Noel B."/>
            <person name="Bento P."/>
            <person name="Da Silva C."/>
            <person name="Labadie K."/>
            <person name="Alberti A."/>
            <person name="Aury J.M."/>
            <person name="Louis A."/>
            <person name="Dehais P."/>
            <person name="Bardou P."/>
            <person name="Montfort J."/>
            <person name="Klopp C."/>
            <person name="Cabau C."/>
            <person name="Gaspin C."/>
            <person name="Thorgaard G.H."/>
            <person name="Boussaha M."/>
            <person name="Quillet E."/>
            <person name="Guyomard R."/>
            <person name="Galiana D."/>
            <person name="Bobe J."/>
            <person name="Volff J.N."/>
            <person name="Genet C."/>
            <person name="Wincker P."/>
            <person name="Jaillon O."/>
            <person name="Roest Crollius H."/>
            <person name="Guiguen Y."/>
        </authorList>
    </citation>
    <scope>NUCLEOTIDE SEQUENCE [LARGE SCALE GENOMIC DNA]</scope>
</reference>
<evidence type="ECO:0000256" key="2">
    <source>
        <dbReference type="ARBA" id="ARBA00008475"/>
    </source>
</evidence>
<evidence type="ECO:0000256" key="9">
    <source>
        <dbReference type="ARBA" id="ARBA00023278"/>
    </source>
</evidence>
<evidence type="ECO:0000256" key="5">
    <source>
        <dbReference type="ARBA" id="ARBA00022530"/>
    </source>
</evidence>
<dbReference type="GO" id="GO:0005201">
    <property type="term" value="F:extracellular matrix structural constituent"/>
    <property type="evidence" value="ECO:0007669"/>
    <property type="project" value="InterPro"/>
</dbReference>
<name>A0A060WJG0_ONCMY</name>
<feature type="compositionally biased region" description="Gly residues" evidence="11">
    <location>
        <begin position="26"/>
        <end position="45"/>
    </location>
</feature>
<protein>
    <recommendedName>
        <fullName evidence="3">Elastin</fullName>
    </recommendedName>
    <alternativeName>
        <fullName evidence="10">Tropoelastin</fullName>
    </alternativeName>
</protein>
<organism evidence="12 13">
    <name type="scientific">Oncorhynchus mykiss</name>
    <name type="common">Rainbow trout</name>
    <name type="synonym">Salmo gairdneri</name>
    <dbReference type="NCBI Taxonomy" id="8022"/>
    <lineage>
        <taxon>Eukaryota</taxon>
        <taxon>Metazoa</taxon>
        <taxon>Chordata</taxon>
        <taxon>Craniata</taxon>
        <taxon>Vertebrata</taxon>
        <taxon>Euteleostomi</taxon>
        <taxon>Actinopterygii</taxon>
        <taxon>Neopterygii</taxon>
        <taxon>Teleostei</taxon>
        <taxon>Protacanthopterygii</taxon>
        <taxon>Salmoniformes</taxon>
        <taxon>Salmonidae</taxon>
        <taxon>Salmoninae</taxon>
        <taxon>Oncorhynchus</taxon>
    </lineage>
</organism>
<accession>A0A060WJG0</accession>
<evidence type="ECO:0000256" key="7">
    <source>
        <dbReference type="ARBA" id="ARBA00022737"/>
    </source>
</evidence>
<dbReference type="PANTHER" id="PTHR24018:SF5">
    <property type="entry name" value="ELASTIN"/>
    <property type="match status" value="1"/>
</dbReference>
<reference evidence="12" key="2">
    <citation type="submission" date="2014-03" db="EMBL/GenBank/DDBJ databases">
        <authorList>
            <person name="Genoscope - CEA"/>
        </authorList>
    </citation>
    <scope>NUCLEOTIDE SEQUENCE</scope>
</reference>
<evidence type="ECO:0000256" key="1">
    <source>
        <dbReference type="ARBA" id="ARBA00004498"/>
    </source>
</evidence>
<feature type="compositionally biased region" description="Gly residues" evidence="11">
    <location>
        <begin position="1"/>
        <end position="10"/>
    </location>
</feature>
<keyword evidence="5" id="KW-0272">Extracellular matrix</keyword>
<evidence type="ECO:0000313" key="13">
    <source>
        <dbReference type="Proteomes" id="UP000193380"/>
    </source>
</evidence>
<keyword evidence="9" id="KW-0379">Hydroxylation</keyword>
<keyword evidence="7" id="KW-0677">Repeat</keyword>
<comment type="similarity">
    <text evidence="2">Belongs to the elastin family.</text>
</comment>
<gene>
    <name evidence="12" type="ORF">GSONMT00005308001</name>
</gene>
<evidence type="ECO:0000256" key="4">
    <source>
        <dbReference type="ARBA" id="ARBA00022525"/>
    </source>
</evidence>
<evidence type="ECO:0000256" key="10">
    <source>
        <dbReference type="ARBA" id="ARBA00031043"/>
    </source>
</evidence>
<keyword evidence="6" id="KW-0732">Signal</keyword>
<evidence type="ECO:0000256" key="8">
    <source>
        <dbReference type="ARBA" id="ARBA00023157"/>
    </source>
</evidence>
<comment type="subcellular location">
    <subcellularLocation>
        <location evidence="1">Secreted</location>
        <location evidence="1">Extracellular space</location>
        <location evidence="1">Extracellular matrix</location>
    </subcellularLocation>
</comment>
<dbReference type="PANTHER" id="PTHR24018">
    <property type="entry name" value="ELASTIN"/>
    <property type="match status" value="1"/>
</dbReference>
<sequence length="84" mass="8361">MSAGFGGRGVLPGVATGNGLNPKSLPGGGQQGPGGSGRVGYGGPMQPGVFHGYPLKTPKTQGMSPDNLMTANDIFSTINSQVKC</sequence>
<evidence type="ECO:0000313" key="12">
    <source>
        <dbReference type="EMBL" id="CDQ67423.1"/>
    </source>
</evidence>
<evidence type="ECO:0000256" key="11">
    <source>
        <dbReference type="SAM" id="MobiDB-lite"/>
    </source>
</evidence>
<keyword evidence="4" id="KW-0964">Secreted</keyword>
<dbReference type="PaxDb" id="8022-A0A060WJG0"/>
<dbReference type="EMBL" id="FR904585">
    <property type="protein sequence ID" value="CDQ67423.1"/>
    <property type="molecule type" value="Genomic_DNA"/>
</dbReference>
<dbReference type="STRING" id="8022.A0A060WJG0"/>
<keyword evidence="8" id="KW-1015">Disulfide bond</keyword>
<dbReference type="Proteomes" id="UP000193380">
    <property type="component" value="Unassembled WGS sequence"/>
</dbReference>
<evidence type="ECO:0000256" key="3">
    <source>
        <dbReference type="ARBA" id="ARBA00014499"/>
    </source>
</evidence>
<evidence type="ECO:0000256" key="6">
    <source>
        <dbReference type="ARBA" id="ARBA00022729"/>
    </source>
</evidence>
<dbReference type="InterPro" id="IPR003979">
    <property type="entry name" value="Tropoelastin"/>
</dbReference>
<feature type="region of interest" description="Disordered" evidence="11">
    <location>
        <begin position="1"/>
        <end position="63"/>
    </location>
</feature>